<keyword evidence="3" id="KW-1185">Reference proteome</keyword>
<protein>
    <recommendedName>
        <fullName evidence="4">Rhomboid family membrane protein</fullName>
    </recommendedName>
</protein>
<feature type="region of interest" description="Disordered" evidence="1">
    <location>
        <begin position="84"/>
        <end position="115"/>
    </location>
</feature>
<dbReference type="EMBL" id="JAFEKC020000022">
    <property type="protein sequence ID" value="KAK0507636.1"/>
    <property type="molecule type" value="Genomic_DNA"/>
</dbReference>
<proteinExistence type="predicted"/>
<feature type="region of interest" description="Disordered" evidence="1">
    <location>
        <begin position="167"/>
        <end position="190"/>
    </location>
</feature>
<organism evidence="2 3">
    <name type="scientific">Cladonia borealis</name>
    <dbReference type="NCBI Taxonomy" id="184061"/>
    <lineage>
        <taxon>Eukaryota</taxon>
        <taxon>Fungi</taxon>
        <taxon>Dikarya</taxon>
        <taxon>Ascomycota</taxon>
        <taxon>Pezizomycotina</taxon>
        <taxon>Lecanoromycetes</taxon>
        <taxon>OSLEUM clade</taxon>
        <taxon>Lecanoromycetidae</taxon>
        <taxon>Lecanorales</taxon>
        <taxon>Lecanorineae</taxon>
        <taxon>Cladoniaceae</taxon>
        <taxon>Cladonia</taxon>
    </lineage>
</organism>
<evidence type="ECO:0000313" key="3">
    <source>
        <dbReference type="Proteomes" id="UP001166286"/>
    </source>
</evidence>
<dbReference type="Proteomes" id="UP001166286">
    <property type="component" value="Unassembled WGS sequence"/>
</dbReference>
<feature type="compositionally biased region" description="Basic and acidic residues" evidence="1">
    <location>
        <begin position="92"/>
        <end position="102"/>
    </location>
</feature>
<evidence type="ECO:0000256" key="1">
    <source>
        <dbReference type="SAM" id="MobiDB-lite"/>
    </source>
</evidence>
<gene>
    <name evidence="2" type="ORF">JMJ35_009525</name>
</gene>
<comment type="caution">
    <text evidence="2">The sequence shown here is derived from an EMBL/GenBank/DDBJ whole genome shotgun (WGS) entry which is preliminary data.</text>
</comment>
<feature type="compositionally biased region" description="Acidic residues" evidence="1">
    <location>
        <begin position="177"/>
        <end position="190"/>
    </location>
</feature>
<feature type="compositionally biased region" description="Acidic residues" evidence="1">
    <location>
        <begin position="103"/>
        <end position="115"/>
    </location>
</feature>
<reference evidence="2" key="1">
    <citation type="submission" date="2023-03" db="EMBL/GenBank/DDBJ databases">
        <title>Complete genome of Cladonia borealis.</title>
        <authorList>
            <person name="Park H."/>
        </authorList>
    </citation>
    <scope>NUCLEOTIDE SEQUENCE</scope>
    <source>
        <strain evidence="2">ANT050790</strain>
    </source>
</reference>
<evidence type="ECO:0008006" key="4">
    <source>
        <dbReference type="Google" id="ProtNLM"/>
    </source>
</evidence>
<dbReference type="AlphaFoldDB" id="A0AA39QTL0"/>
<name>A0AA39QTL0_9LECA</name>
<evidence type="ECO:0000313" key="2">
    <source>
        <dbReference type="EMBL" id="KAK0507636.1"/>
    </source>
</evidence>
<sequence length="190" mass="20960">MSQPTTTTTSPSPPNPTTTHPYRPIFLTLLLACPVLALLPPRKLDLYTFTLSGAWVYSATELAYSHPRRVRLQYQAQAMMRDAGVGEDEMEEGKGRGLRSEATEESLGDGNGEIEDGGVRGLLRKAWMGDEKAGWQKRRLEREREELESGKGYGDLIMEQVREVFPRFGGGGRGRGEEDENENGGEEGGG</sequence>
<accession>A0AA39QTL0</accession>